<dbReference type="EMBL" id="JAPEVG010000060">
    <property type="protein sequence ID" value="KAJ8488629.1"/>
    <property type="molecule type" value="Genomic_DNA"/>
</dbReference>
<feature type="compositionally biased region" description="Acidic residues" evidence="1">
    <location>
        <begin position="289"/>
        <end position="298"/>
    </location>
</feature>
<dbReference type="AlphaFoldDB" id="A0AAD7XDX6"/>
<name>A0AAD7XDX6_9APHY</name>
<feature type="compositionally biased region" description="Polar residues" evidence="1">
    <location>
        <begin position="365"/>
        <end position="379"/>
    </location>
</feature>
<comment type="caution">
    <text evidence="2">The sequence shown here is derived from an EMBL/GenBank/DDBJ whole genome shotgun (WGS) entry which is preliminary data.</text>
</comment>
<proteinExistence type="predicted"/>
<evidence type="ECO:0000313" key="2">
    <source>
        <dbReference type="EMBL" id="KAJ8488629.1"/>
    </source>
</evidence>
<gene>
    <name evidence="2" type="ORF">ONZ51_g3421</name>
</gene>
<keyword evidence="3" id="KW-1185">Reference proteome</keyword>
<feature type="region of interest" description="Disordered" evidence="1">
    <location>
        <begin position="426"/>
        <end position="448"/>
    </location>
</feature>
<sequence length="448" mass="47754">MRKNYHFTAGGRRLARARKPKQEPKVSSDEKPRVGQDAPAQGVEAADAGDESSSAAGKRLLDDAEGIGADESERSKRLRLSRDDGEDCVEVKIEGEEADLSATSNEDASSQDEDEQVFLRPRLATTKSGAGLLSRPNPLTFARRKWTSVPPEDPPEIPKAATTSHSSLHCSTDDDADLPVTPQDDAEHSVLAVNGKGDLPDDYDDYDDYDDESASDDSQERVILRPMLAMKSRFSGPMTFKPSPFNLARRRWGPSASASVTDAADVAQHSADHLDAPSGSSVPSFTDLFEADGQEDPDGASPADRDDSAPGSVDPDVSSEEESFRPSILSIFKPGRRSSSASSALVDLTDDSEQIVERLVAVSDPPTSSAAESRPTTANSAPLPSPPSPQKSPGMAWKQTVLLPMNVPFLHSVSAHATATVTLTADISPAPTKLMRAGWDSGSSDETD</sequence>
<feature type="compositionally biased region" description="Polar residues" evidence="1">
    <location>
        <begin position="161"/>
        <end position="170"/>
    </location>
</feature>
<feature type="region of interest" description="Disordered" evidence="1">
    <location>
        <begin position="1"/>
        <end position="222"/>
    </location>
</feature>
<protein>
    <submittedName>
        <fullName evidence="2">Uncharacterized protein</fullName>
    </submittedName>
</protein>
<feature type="compositionally biased region" description="Basic and acidic residues" evidence="1">
    <location>
        <begin position="20"/>
        <end position="34"/>
    </location>
</feature>
<evidence type="ECO:0000313" key="3">
    <source>
        <dbReference type="Proteomes" id="UP001215151"/>
    </source>
</evidence>
<feature type="compositionally biased region" description="Acidic residues" evidence="1">
    <location>
        <begin position="200"/>
        <end position="217"/>
    </location>
</feature>
<dbReference type="Proteomes" id="UP001215151">
    <property type="component" value="Unassembled WGS sequence"/>
</dbReference>
<reference evidence="2" key="1">
    <citation type="submission" date="2022-11" db="EMBL/GenBank/DDBJ databases">
        <title>Genome Sequence of Cubamyces cubensis.</title>
        <authorList>
            <person name="Buettner E."/>
        </authorList>
    </citation>
    <scope>NUCLEOTIDE SEQUENCE</scope>
    <source>
        <strain evidence="2">MPL-01</strain>
    </source>
</reference>
<organism evidence="2 3">
    <name type="scientific">Trametes cubensis</name>
    <dbReference type="NCBI Taxonomy" id="1111947"/>
    <lineage>
        <taxon>Eukaryota</taxon>
        <taxon>Fungi</taxon>
        <taxon>Dikarya</taxon>
        <taxon>Basidiomycota</taxon>
        <taxon>Agaricomycotina</taxon>
        <taxon>Agaricomycetes</taxon>
        <taxon>Polyporales</taxon>
        <taxon>Polyporaceae</taxon>
        <taxon>Trametes</taxon>
    </lineage>
</organism>
<accession>A0AAD7XDX6</accession>
<evidence type="ECO:0000256" key="1">
    <source>
        <dbReference type="SAM" id="MobiDB-lite"/>
    </source>
</evidence>
<feature type="compositionally biased region" description="Basic and acidic residues" evidence="1">
    <location>
        <begin position="71"/>
        <end position="95"/>
    </location>
</feature>
<feature type="region of interest" description="Disordered" evidence="1">
    <location>
        <begin position="235"/>
        <end position="395"/>
    </location>
</feature>
<feature type="compositionally biased region" description="Low complexity" evidence="1">
    <location>
        <begin position="255"/>
        <end position="267"/>
    </location>
</feature>